<dbReference type="Pfam" id="PF04082">
    <property type="entry name" value="Fungal_trans"/>
    <property type="match status" value="2"/>
</dbReference>
<sequence length="1187" mass="133506">MPFTPSSRPPAQPSETQELLTPAEKPDLEDADTLDWDESADSTSLNDGIGSLSVTQRGIGYMGPQSGNALLKNLQSLHMHLFPLQEAEMAFPGHAKSTLADDVLQSSSYSDSCIDWYFGLYNCAYPILHEGYFRAQCIGVLPKPKDGSWPMLYNMVRAIGAFTGDASNHNADNFYYGIASQHLSLSLLQRGSLPLLQGLTLMANYLQKRNRPNSGFALLGLAMNMAQSIGLHREFSPTSISLFEMEMRRRVWWTIYIFDSGARLTFGRPTLSLSGVNMQLPHNLNDRDLVVDMDRLPEPHDTPTVASSLIWQSKLAHITNLANTKLFESKLPPAPVMLRLGDKVKEWVDSLPPYMQTSSESLEYEKLEAPRMVLVWRSMHLRIIIYRPFILDLIRRRQPLDLSNADKPPRRCVDAAQECISSIVMFWRGGRDRHRALVWYACYWLVTATFVHVACLLYEPQHECSLDWRQEVEGARLALEEMGVFEQTAARAARIINKVMVIHADDSRSSENFLPSNATETASIPLEHENTKGAEVNRTYIANLQKRVQWLESLIREQGTDVSLEDGPPLDSNEYQNDESINLDESIQNPVAMTSPRQEPPVPIENTQQSRTQSRQAHEIGLVSLSSGGEARYIGPSSGYFLANLVFSNAGRRSRPLGNRSVDEPISLSAELFNTPASLPSRKDDAIELSSKYFSTFHLLYPFLHEPSHMQRLEKMYTGESAANPNPSDAFHVYMVLAIAASDLSRRFRLRLPAEGYYTAATQFFESACADGSLESLQSQLLLMVYALHNPSCGVNIWSLNYQCLGALIDLGLQRDIRTSSSFHISFLEQEMRTRIFWVVYSFDRTLGTMMGRPIGVRDEACELRFPSNVADAHLADPVSGDRSHDDTPSHITYSIHLFKLAQLNSEIKYVMHSICRDPPRYAYPPILDINQWQSDMIDRLKTWYTQIPRASDMTSIAKLCETKYHEMMILVLRPSPGIPDPSEELLAQCFQHAVELLRGFGELYKQESLLYSRLVVHSIFLSTLIMLHCLWRLPQVTSQVQIDDLVADTGIGLNILSSIGEYWAEARRARDCIHELSGATIQRLLRVRAMEVSPRLARTQPATGATRHTRSYSSNTAPTSAVPEQVDSAIDIAPSTGSFADEYDFGLEGSNWLNDAMPGGLMDFSGAPDFDSIIQQYLDPNAVMWN</sequence>
<keyword evidence="8" id="KW-1185">Reference proteome</keyword>
<comment type="caution">
    <text evidence="7">The sequence shown here is derived from an EMBL/GenBank/DDBJ whole genome shotgun (WGS) entry which is preliminary data.</text>
</comment>
<dbReference type="InterPro" id="IPR007219">
    <property type="entry name" value="XnlR_reg_dom"/>
</dbReference>
<feature type="domain" description="Xylanolytic transcriptional activator regulatory" evidence="6">
    <location>
        <begin position="215"/>
        <end position="287"/>
    </location>
</feature>
<evidence type="ECO:0000313" key="7">
    <source>
        <dbReference type="EMBL" id="KAJ5359344.1"/>
    </source>
</evidence>
<keyword evidence="2" id="KW-0238">DNA-binding</keyword>
<evidence type="ECO:0000313" key="8">
    <source>
        <dbReference type="Proteomes" id="UP001147782"/>
    </source>
</evidence>
<dbReference type="GO" id="GO:0000978">
    <property type="term" value="F:RNA polymerase II cis-regulatory region sequence-specific DNA binding"/>
    <property type="evidence" value="ECO:0007669"/>
    <property type="project" value="TreeGrafter"/>
</dbReference>
<proteinExistence type="predicted"/>
<organism evidence="7 8">
    <name type="scientific">Penicillium cataractarum</name>
    <dbReference type="NCBI Taxonomy" id="2100454"/>
    <lineage>
        <taxon>Eukaryota</taxon>
        <taxon>Fungi</taxon>
        <taxon>Dikarya</taxon>
        <taxon>Ascomycota</taxon>
        <taxon>Pezizomycotina</taxon>
        <taxon>Eurotiomycetes</taxon>
        <taxon>Eurotiomycetidae</taxon>
        <taxon>Eurotiales</taxon>
        <taxon>Aspergillaceae</taxon>
        <taxon>Penicillium</taxon>
    </lineage>
</organism>
<dbReference type="Proteomes" id="UP001147782">
    <property type="component" value="Unassembled WGS sequence"/>
</dbReference>
<dbReference type="GO" id="GO:0000981">
    <property type="term" value="F:DNA-binding transcription factor activity, RNA polymerase II-specific"/>
    <property type="evidence" value="ECO:0007669"/>
    <property type="project" value="TreeGrafter"/>
</dbReference>
<dbReference type="OrthoDB" id="25921at2759"/>
<dbReference type="GO" id="GO:0006351">
    <property type="term" value="P:DNA-templated transcription"/>
    <property type="evidence" value="ECO:0007669"/>
    <property type="project" value="InterPro"/>
</dbReference>
<protein>
    <recommendedName>
        <fullName evidence="6">Xylanolytic transcriptional activator regulatory domain-containing protein</fullName>
    </recommendedName>
</protein>
<keyword evidence="4" id="KW-0539">Nucleus</keyword>
<evidence type="ECO:0000256" key="5">
    <source>
        <dbReference type="SAM" id="MobiDB-lite"/>
    </source>
</evidence>
<dbReference type="RefSeq" id="XP_056550630.1">
    <property type="nucleotide sequence ID" value="XM_056704670.1"/>
</dbReference>
<dbReference type="CDD" id="cd14653">
    <property type="entry name" value="ZIP_Gal4p-like"/>
    <property type="match status" value="1"/>
</dbReference>
<evidence type="ECO:0000256" key="4">
    <source>
        <dbReference type="ARBA" id="ARBA00023242"/>
    </source>
</evidence>
<dbReference type="GO" id="GO:0005634">
    <property type="term" value="C:nucleus"/>
    <property type="evidence" value="ECO:0007669"/>
    <property type="project" value="TreeGrafter"/>
</dbReference>
<dbReference type="PANTHER" id="PTHR47424:SF3">
    <property type="entry name" value="REGULATORY PROTEIN GAL4"/>
    <property type="match status" value="1"/>
</dbReference>
<evidence type="ECO:0000256" key="2">
    <source>
        <dbReference type="ARBA" id="ARBA00023125"/>
    </source>
</evidence>
<feature type="domain" description="Xylanolytic transcriptional activator regulatory" evidence="6">
    <location>
        <begin position="797"/>
        <end position="873"/>
    </location>
</feature>
<dbReference type="GO" id="GO:0008270">
    <property type="term" value="F:zinc ion binding"/>
    <property type="evidence" value="ECO:0007669"/>
    <property type="project" value="InterPro"/>
</dbReference>
<name>A0A9W9RIB4_9EURO</name>
<evidence type="ECO:0000259" key="6">
    <source>
        <dbReference type="SMART" id="SM00906"/>
    </source>
</evidence>
<gene>
    <name evidence="7" type="ORF">N7496_011757</name>
</gene>
<feature type="region of interest" description="Disordered" evidence="5">
    <location>
        <begin position="1"/>
        <end position="33"/>
    </location>
</feature>
<evidence type="ECO:0000256" key="3">
    <source>
        <dbReference type="ARBA" id="ARBA00023163"/>
    </source>
</evidence>
<keyword evidence="1" id="KW-0805">Transcription regulation</keyword>
<dbReference type="EMBL" id="JAPZBS010000009">
    <property type="protein sequence ID" value="KAJ5359344.1"/>
    <property type="molecule type" value="Genomic_DNA"/>
</dbReference>
<reference evidence="7" key="1">
    <citation type="submission" date="2022-11" db="EMBL/GenBank/DDBJ databases">
        <authorList>
            <person name="Petersen C."/>
        </authorList>
    </citation>
    <scope>NUCLEOTIDE SEQUENCE</scope>
    <source>
        <strain evidence="7">IBT 29864</strain>
    </source>
</reference>
<dbReference type="InterPro" id="IPR051127">
    <property type="entry name" value="Fungal_SecMet_Regulators"/>
</dbReference>
<dbReference type="GeneID" id="81443849"/>
<dbReference type="PANTHER" id="PTHR47424">
    <property type="entry name" value="REGULATORY PROTEIN GAL4"/>
    <property type="match status" value="1"/>
</dbReference>
<feature type="compositionally biased region" description="Polar residues" evidence="5">
    <location>
        <begin position="605"/>
        <end position="615"/>
    </location>
</feature>
<dbReference type="CDD" id="cd12148">
    <property type="entry name" value="fungal_TF_MHR"/>
    <property type="match status" value="2"/>
</dbReference>
<evidence type="ECO:0000256" key="1">
    <source>
        <dbReference type="ARBA" id="ARBA00023015"/>
    </source>
</evidence>
<reference evidence="7" key="2">
    <citation type="journal article" date="2023" name="IMA Fungus">
        <title>Comparative genomic study of the Penicillium genus elucidates a diverse pangenome and 15 lateral gene transfer events.</title>
        <authorList>
            <person name="Petersen C."/>
            <person name="Sorensen T."/>
            <person name="Nielsen M.R."/>
            <person name="Sondergaard T.E."/>
            <person name="Sorensen J.L."/>
            <person name="Fitzpatrick D.A."/>
            <person name="Frisvad J.C."/>
            <person name="Nielsen K.L."/>
        </authorList>
    </citation>
    <scope>NUCLEOTIDE SEQUENCE</scope>
    <source>
        <strain evidence="7">IBT 29864</strain>
    </source>
</reference>
<keyword evidence="3" id="KW-0804">Transcription</keyword>
<dbReference type="SMART" id="SM00906">
    <property type="entry name" value="Fungal_trans"/>
    <property type="match status" value="2"/>
</dbReference>
<dbReference type="GO" id="GO:0000435">
    <property type="term" value="P:positive regulation of transcription from RNA polymerase II promoter by galactose"/>
    <property type="evidence" value="ECO:0007669"/>
    <property type="project" value="TreeGrafter"/>
</dbReference>
<accession>A0A9W9RIB4</accession>
<feature type="region of interest" description="Disordered" evidence="5">
    <location>
        <begin position="592"/>
        <end position="616"/>
    </location>
</feature>
<dbReference type="AlphaFoldDB" id="A0A9W9RIB4"/>
<feature type="region of interest" description="Disordered" evidence="5">
    <location>
        <begin position="1098"/>
        <end position="1124"/>
    </location>
</feature>